<dbReference type="PANTHER" id="PTHR19282:SF417">
    <property type="entry name" value="TETRASPANIN TSPA-RELATED"/>
    <property type="match status" value="1"/>
</dbReference>
<dbReference type="Pfam" id="PF00335">
    <property type="entry name" value="Tetraspanin"/>
    <property type="match status" value="1"/>
</dbReference>
<dbReference type="PANTHER" id="PTHR19282">
    <property type="entry name" value="TETRASPANIN"/>
    <property type="match status" value="1"/>
</dbReference>
<evidence type="ECO:0000256" key="2">
    <source>
        <dbReference type="ARBA" id="ARBA00022692"/>
    </source>
</evidence>
<sequence>MGKDIIYFHDIKEDETKTEQPTTCLRFATGIYSILSLVFAVFILVAELIFLFALHNSGKYGGSSFFMVVITCLTACLAVASILGIVGAISANRKILIWFVSFLIAFLTAGAVIGIFLLAKPDAAFPYAEQSFQNYIEIADKDGDDAYTMSVMSPMRDLQHKWECCGFNSPNDFKYPKKTCCYLGRKCNATKLEGCKQRILKVVKLLSQIIGTIDLAILVTPIIFVICTIILIKRLNGKMLHINNGESTRPYYPN</sequence>
<gene>
    <name evidence="6" type="ORF">HNAJ_LOCUS12214</name>
</gene>
<evidence type="ECO:0000313" key="6">
    <source>
        <dbReference type="EMBL" id="VDO12470.1"/>
    </source>
</evidence>
<reference evidence="8" key="1">
    <citation type="submission" date="2017-02" db="UniProtKB">
        <authorList>
            <consortium name="WormBaseParasite"/>
        </authorList>
    </citation>
    <scope>IDENTIFICATION</scope>
</reference>
<dbReference type="InterPro" id="IPR008952">
    <property type="entry name" value="Tetraspanin_EC2_sf"/>
</dbReference>
<dbReference type="GO" id="GO:0016020">
    <property type="term" value="C:membrane"/>
    <property type="evidence" value="ECO:0007669"/>
    <property type="project" value="UniProtKB-SubCell"/>
</dbReference>
<evidence type="ECO:0000256" key="5">
    <source>
        <dbReference type="SAM" id="Phobius"/>
    </source>
</evidence>
<feature type="transmembrane region" description="Helical" evidence="5">
    <location>
        <begin position="31"/>
        <end position="53"/>
    </location>
</feature>
<keyword evidence="4 5" id="KW-0472">Membrane</keyword>
<keyword evidence="2 5" id="KW-0812">Transmembrane</keyword>
<keyword evidence="3 5" id="KW-1133">Transmembrane helix</keyword>
<dbReference type="Proteomes" id="UP000278807">
    <property type="component" value="Unassembled WGS sequence"/>
</dbReference>
<reference evidence="6 7" key="2">
    <citation type="submission" date="2018-11" db="EMBL/GenBank/DDBJ databases">
        <authorList>
            <consortium name="Pathogen Informatics"/>
        </authorList>
    </citation>
    <scope>NUCLEOTIDE SEQUENCE [LARGE SCALE GENOMIC DNA]</scope>
</reference>
<dbReference type="AlphaFoldDB" id="A0A0R3TWJ1"/>
<keyword evidence="7" id="KW-1185">Reference proteome</keyword>
<dbReference type="WBParaSite" id="HNAJ_0001222501-mRNA-1">
    <property type="protein sequence ID" value="HNAJ_0001222501-mRNA-1"/>
    <property type="gene ID" value="HNAJ_0001222501"/>
</dbReference>
<evidence type="ECO:0000313" key="8">
    <source>
        <dbReference type="WBParaSite" id="HNAJ_0001222501-mRNA-1"/>
    </source>
</evidence>
<accession>A0A0R3TWJ1</accession>
<feature type="transmembrane region" description="Helical" evidence="5">
    <location>
        <begin position="65"/>
        <end position="89"/>
    </location>
</feature>
<dbReference type="OrthoDB" id="432835at2759"/>
<feature type="transmembrane region" description="Helical" evidence="5">
    <location>
        <begin position="95"/>
        <end position="119"/>
    </location>
</feature>
<organism evidence="8">
    <name type="scientific">Rodentolepis nana</name>
    <name type="common">Dwarf tapeworm</name>
    <name type="synonym">Hymenolepis nana</name>
    <dbReference type="NCBI Taxonomy" id="102285"/>
    <lineage>
        <taxon>Eukaryota</taxon>
        <taxon>Metazoa</taxon>
        <taxon>Spiralia</taxon>
        <taxon>Lophotrochozoa</taxon>
        <taxon>Platyhelminthes</taxon>
        <taxon>Cestoda</taxon>
        <taxon>Eucestoda</taxon>
        <taxon>Cyclophyllidea</taxon>
        <taxon>Hymenolepididae</taxon>
        <taxon>Rodentolepis</taxon>
    </lineage>
</organism>
<dbReference type="InterPro" id="IPR018499">
    <property type="entry name" value="Tetraspanin/Peripherin"/>
</dbReference>
<dbReference type="Gene3D" id="1.10.1450.10">
    <property type="entry name" value="Tetraspanin"/>
    <property type="match status" value="1"/>
</dbReference>
<protein>
    <submittedName>
        <fullName evidence="8">Tetraspanin</fullName>
    </submittedName>
</protein>
<name>A0A0R3TWJ1_RODNA</name>
<dbReference type="EMBL" id="UZAE01014114">
    <property type="protein sequence ID" value="VDO12470.1"/>
    <property type="molecule type" value="Genomic_DNA"/>
</dbReference>
<evidence type="ECO:0000256" key="4">
    <source>
        <dbReference type="ARBA" id="ARBA00023136"/>
    </source>
</evidence>
<evidence type="ECO:0000313" key="7">
    <source>
        <dbReference type="Proteomes" id="UP000278807"/>
    </source>
</evidence>
<comment type="subcellular location">
    <subcellularLocation>
        <location evidence="1">Membrane</location>
        <topology evidence="1">Multi-pass membrane protein</topology>
    </subcellularLocation>
</comment>
<feature type="transmembrane region" description="Helical" evidence="5">
    <location>
        <begin position="205"/>
        <end position="232"/>
    </location>
</feature>
<dbReference type="SUPFAM" id="SSF48652">
    <property type="entry name" value="Tetraspanin"/>
    <property type="match status" value="1"/>
</dbReference>
<proteinExistence type="predicted"/>
<evidence type="ECO:0000256" key="3">
    <source>
        <dbReference type="ARBA" id="ARBA00022989"/>
    </source>
</evidence>
<evidence type="ECO:0000256" key="1">
    <source>
        <dbReference type="ARBA" id="ARBA00004141"/>
    </source>
</evidence>